<gene>
    <name evidence="2" type="ORF">AFM12_18415</name>
</gene>
<accession>A0A0N8H994</accession>
<evidence type="ECO:0000313" key="2">
    <source>
        <dbReference type="EMBL" id="KPM46740.1"/>
    </source>
</evidence>
<proteinExistence type="predicted"/>
<protein>
    <recommendedName>
        <fullName evidence="4">Beta-glucuronidase C-terminal domain-containing protein</fullName>
    </recommendedName>
</protein>
<dbReference type="EMBL" id="LGTQ01000015">
    <property type="protein sequence ID" value="KPM46740.1"/>
    <property type="molecule type" value="Genomic_DNA"/>
</dbReference>
<reference evidence="2 3" key="1">
    <citation type="submission" date="2015-07" db="EMBL/GenBank/DDBJ databases">
        <title>The draft genome sequence of Leadbetterella sp. JN14-9.</title>
        <authorList>
            <person name="Liu Y."/>
            <person name="Du J."/>
            <person name="Shao Z."/>
        </authorList>
    </citation>
    <scope>NUCLEOTIDE SEQUENCE [LARGE SCALE GENOMIC DNA]</scope>
    <source>
        <strain evidence="2 3">JN14-9</strain>
    </source>
</reference>
<feature type="signal peptide" evidence="1">
    <location>
        <begin position="1"/>
        <end position="20"/>
    </location>
</feature>
<comment type="caution">
    <text evidence="2">The sequence shown here is derived from an EMBL/GenBank/DDBJ whole genome shotgun (WGS) entry which is preliminary data.</text>
</comment>
<dbReference type="GO" id="GO:0016020">
    <property type="term" value="C:membrane"/>
    <property type="evidence" value="ECO:0007669"/>
    <property type="project" value="InterPro"/>
</dbReference>
<dbReference type="SUPFAM" id="SSF51445">
    <property type="entry name" value="(Trans)glycosidases"/>
    <property type="match status" value="1"/>
</dbReference>
<evidence type="ECO:0000256" key="1">
    <source>
        <dbReference type="SAM" id="SignalP"/>
    </source>
</evidence>
<dbReference type="Pfam" id="PF03662">
    <property type="entry name" value="Glyco_hydro_79n"/>
    <property type="match status" value="1"/>
</dbReference>
<keyword evidence="1" id="KW-0732">Signal</keyword>
<dbReference type="InterPro" id="IPR005199">
    <property type="entry name" value="Glyco_hydro_79"/>
</dbReference>
<evidence type="ECO:0000313" key="3">
    <source>
        <dbReference type="Proteomes" id="UP000050454"/>
    </source>
</evidence>
<evidence type="ECO:0008006" key="4">
    <source>
        <dbReference type="Google" id="ProtNLM"/>
    </source>
</evidence>
<keyword evidence="3" id="KW-1185">Reference proteome</keyword>
<feature type="chain" id="PRO_5006026286" description="Beta-glucuronidase C-terminal domain-containing protein" evidence="1">
    <location>
        <begin position="21"/>
        <end position="504"/>
    </location>
</feature>
<dbReference type="AlphaFoldDB" id="A0A0N8H994"/>
<dbReference type="PATRIC" id="fig|1605367.3.peg.1123"/>
<dbReference type="Proteomes" id="UP000050454">
    <property type="component" value="Unassembled WGS sequence"/>
</dbReference>
<organism evidence="2 3">
    <name type="scientific">Jiulongibacter sediminis</name>
    <dbReference type="NCBI Taxonomy" id="1605367"/>
    <lineage>
        <taxon>Bacteria</taxon>
        <taxon>Pseudomonadati</taxon>
        <taxon>Bacteroidota</taxon>
        <taxon>Cytophagia</taxon>
        <taxon>Cytophagales</taxon>
        <taxon>Leadbetterellaceae</taxon>
        <taxon>Jiulongibacter</taxon>
    </lineage>
</organism>
<dbReference type="OrthoDB" id="366350at2"/>
<dbReference type="Gene3D" id="3.20.20.80">
    <property type="entry name" value="Glycosidases"/>
    <property type="match status" value="1"/>
</dbReference>
<dbReference type="RefSeq" id="WP_055151576.1">
    <property type="nucleotide sequence ID" value="NZ_JXSZ01000015.1"/>
</dbReference>
<dbReference type="InterPro" id="IPR017853">
    <property type="entry name" value="GH"/>
</dbReference>
<dbReference type="GO" id="GO:0016798">
    <property type="term" value="F:hydrolase activity, acting on glycosyl bonds"/>
    <property type="evidence" value="ECO:0007669"/>
    <property type="project" value="InterPro"/>
</dbReference>
<dbReference type="PANTHER" id="PTHR46145">
    <property type="entry name" value="HEPARANASE"/>
    <property type="match status" value="1"/>
</dbReference>
<name>A0A0N8H994_9BACT</name>
<sequence length="504" mass="55874">MKFKVALSGLLFFALQSAFSQSIDLKTMPHIGSVDERYQSYNIEMCEVIGGDFWVPYHLLDSVMKHSGKTGFAALKWKIEPINLYEQKLRNLAKALGPAYVRVSGTWANDVYFQNNDEPVMQSAPEGFNNILTRAQWKGVIDYVKAVDGKLVTSFPISDGMHNADGSYKTDQVKALIDYTKSIDGEITSAEMFNEPTLASHGSAPKGYNASWYARDFNTFSKFVKSYYPEMEISGPGAVGEGGVLTTGNSAGIEFDLPTDELMSKLPEKPFEVFTYHYYGGVSKRCGGNQTPESVLTEDWLSKTEKGLRFYLESRDEYTPGAPIWLNETAEAACGGDPLAATYVDVFRYLEQLGRLAKMGVQSVMHNTLARSEYALLEHDTHEPRPNYWAALLWGELMGTEVYDAGTLSLGVDMFVHNIKGNENGRTLLILNTTEEEATVNLPGRGKKYLLTAEELLTKKVKLNGTELNLVNGIEVPELKGQKVKGGAMSLPARSVLFVTIDKI</sequence>
<dbReference type="STRING" id="1605367.AFM12_18415"/>
<dbReference type="PANTHER" id="PTHR46145:SF4">
    <property type="entry name" value="HEPARANASE"/>
    <property type="match status" value="1"/>
</dbReference>